<gene>
    <name evidence="2" type="ORF">H9734_12195</name>
</gene>
<keyword evidence="1" id="KW-0472">Membrane</keyword>
<proteinExistence type="predicted"/>
<comment type="caution">
    <text evidence="2">The sequence shown here is derived from an EMBL/GenBank/DDBJ whole genome shotgun (WGS) entry which is preliminary data.</text>
</comment>
<accession>A0A9D1XF58</accession>
<feature type="transmembrane region" description="Helical" evidence="1">
    <location>
        <begin position="6"/>
        <end position="30"/>
    </location>
</feature>
<protein>
    <submittedName>
        <fullName evidence="2">Uncharacterized protein</fullName>
    </submittedName>
</protein>
<evidence type="ECO:0000256" key="1">
    <source>
        <dbReference type="SAM" id="Phobius"/>
    </source>
</evidence>
<sequence length="113" mass="12703">MKRLQINFILVGLSIDNFEILSVFPVLVFLRMKEIFKIRQKFVKKSLGRGDERKPCPMASVSGGHGLLSGIEVRRGEDARWIFLPADVSASKVLSLVTVQPGLRIYCADRVKT</sequence>
<organism evidence="2 3">
    <name type="scientific">Candidatus Fusicatenibacter merdavium</name>
    <dbReference type="NCBI Taxonomy" id="2838600"/>
    <lineage>
        <taxon>Bacteria</taxon>
        <taxon>Bacillati</taxon>
        <taxon>Bacillota</taxon>
        <taxon>Clostridia</taxon>
        <taxon>Lachnospirales</taxon>
        <taxon>Lachnospiraceae</taxon>
        <taxon>Fusicatenibacter</taxon>
    </lineage>
</organism>
<dbReference type="EMBL" id="DXEK01000198">
    <property type="protein sequence ID" value="HIX78332.1"/>
    <property type="molecule type" value="Genomic_DNA"/>
</dbReference>
<reference evidence="2" key="1">
    <citation type="journal article" date="2021" name="PeerJ">
        <title>Extensive microbial diversity within the chicken gut microbiome revealed by metagenomics and culture.</title>
        <authorList>
            <person name="Gilroy R."/>
            <person name="Ravi A."/>
            <person name="Getino M."/>
            <person name="Pursley I."/>
            <person name="Horton D.L."/>
            <person name="Alikhan N.F."/>
            <person name="Baker D."/>
            <person name="Gharbi K."/>
            <person name="Hall N."/>
            <person name="Watson M."/>
            <person name="Adriaenssens E.M."/>
            <person name="Foster-Nyarko E."/>
            <person name="Jarju S."/>
            <person name="Secka A."/>
            <person name="Antonio M."/>
            <person name="Oren A."/>
            <person name="Chaudhuri R.R."/>
            <person name="La Ragione R."/>
            <person name="Hildebrand F."/>
            <person name="Pallen M.J."/>
        </authorList>
    </citation>
    <scope>NUCLEOTIDE SEQUENCE</scope>
    <source>
        <strain evidence="2">CHK183-1962</strain>
    </source>
</reference>
<name>A0A9D1XF58_9FIRM</name>
<evidence type="ECO:0000313" key="2">
    <source>
        <dbReference type="EMBL" id="HIX78332.1"/>
    </source>
</evidence>
<keyword evidence="1" id="KW-1133">Transmembrane helix</keyword>
<dbReference type="AlphaFoldDB" id="A0A9D1XF58"/>
<dbReference type="Proteomes" id="UP000886890">
    <property type="component" value="Unassembled WGS sequence"/>
</dbReference>
<reference evidence="2" key="2">
    <citation type="submission" date="2021-04" db="EMBL/GenBank/DDBJ databases">
        <authorList>
            <person name="Gilroy R."/>
        </authorList>
    </citation>
    <scope>NUCLEOTIDE SEQUENCE</scope>
    <source>
        <strain evidence="2">CHK183-1962</strain>
    </source>
</reference>
<evidence type="ECO:0000313" key="3">
    <source>
        <dbReference type="Proteomes" id="UP000886890"/>
    </source>
</evidence>
<keyword evidence="1" id="KW-0812">Transmembrane</keyword>